<organism evidence="2 3">
    <name type="scientific">Saponaria officinalis</name>
    <name type="common">Common soapwort</name>
    <name type="synonym">Lychnis saponaria</name>
    <dbReference type="NCBI Taxonomy" id="3572"/>
    <lineage>
        <taxon>Eukaryota</taxon>
        <taxon>Viridiplantae</taxon>
        <taxon>Streptophyta</taxon>
        <taxon>Embryophyta</taxon>
        <taxon>Tracheophyta</taxon>
        <taxon>Spermatophyta</taxon>
        <taxon>Magnoliopsida</taxon>
        <taxon>eudicotyledons</taxon>
        <taxon>Gunneridae</taxon>
        <taxon>Pentapetalae</taxon>
        <taxon>Caryophyllales</taxon>
        <taxon>Caryophyllaceae</taxon>
        <taxon>Caryophylleae</taxon>
        <taxon>Saponaria</taxon>
    </lineage>
</organism>
<feature type="compositionally biased region" description="Basic and acidic residues" evidence="1">
    <location>
        <begin position="37"/>
        <end position="88"/>
    </location>
</feature>
<evidence type="ECO:0000313" key="3">
    <source>
        <dbReference type="Proteomes" id="UP001443914"/>
    </source>
</evidence>
<sequence length="88" mass="9971">MAMRSASSVVSRSTLGRFMSNSHLPRYFSSDGGKGGVLDDKERAQETVYIKKMERERLEKQKAQMDKENAEKGKDAAEKKSKDEARKD</sequence>
<dbReference type="InterPro" id="IPR045284">
    <property type="entry name" value="At2g27730-like"/>
</dbReference>
<evidence type="ECO:0000313" key="2">
    <source>
        <dbReference type="EMBL" id="KAK9735145.1"/>
    </source>
</evidence>
<gene>
    <name evidence="2" type="ORF">RND81_04G186500</name>
</gene>
<feature type="compositionally biased region" description="Low complexity" evidence="1">
    <location>
        <begin position="1"/>
        <end position="13"/>
    </location>
</feature>
<protein>
    <recommendedName>
        <fullName evidence="4">ATPase inhibitor</fullName>
    </recommendedName>
</protein>
<evidence type="ECO:0008006" key="4">
    <source>
        <dbReference type="Google" id="ProtNLM"/>
    </source>
</evidence>
<dbReference type="EMBL" id="JBDFQZ010000004">
    <property type="protein sequence ID" value="KAK9735145.1"/>
    <property type="molecule type" value="Genomic_DNA"/>
</dbReference>
<reference evidence="2" key="1">
    <citation type="submission" date="2024-03" db="EMBL/GenBank/DDBJ databases">
        <title>WGS assembly of Saponaria officinalis var. Norfolk2.</title>
        <authorList>
            <person name="Jenkins J."/>
            <person name="Shu S."/>
            <person name="Grimwood J."/>
            <person name="Barry K."/>
            <person name="Goodstein D."/>
            <person name="Schmutz J."/>
            <person name="Leebens-Mack J."/>
            <person name="Osbourn A."/>
        </authorList>
    </citation>
    <scope>NUCLEOTIDE SEQUENCE [LARGE SCALE GENOMIC DNA]</scope>
    <source>
        <strain evidence="2">JIC</strain>
    </source>
</reference>
<name>A0AAW1LMB6_SAPOF</name>
<feature type="region of interest" description="Disordered" evidence="1">
    <location>
        <begin position="1"/>
        <end position="88"/>
    </location>
</feature>
<dbReference type="PANTHER" id="PTHR33878">
    <property type="entry name" value="OS08G0559000 PROTEIN"/>
    <property type="match status" value="1"/>
</dbReference>
<dbReference type="Proteomes" id="UP001443914">
    <property type="component" value="Unassembled WGS sequence"/>
</dbReference>
<proteinExistence type="predicted"/>
<dbReference type="AlphaFoldDB" id="A0AAW1LMB6"/>
<dbReference type="PANTHER" id="PTHR33878:SF4">
    <property type="entry name" value="OS08G0558900 PROTEIN"/>
    <property type="match status" value="1"/>
</dbReference>
<accession>A0AAW1LMB6</accession>
<keyword evidence="3" id="KW-1185">Reference proteome</keyword>
<evidence type="ECO:0000256" key="1">
    <source>
        <dbReference type="SAM" id="MobiDB-lite"/>
    </source>
</evidence>
<comment type="caution">
    <text evidence="2">The sequence shown here is derived from an EMBL/GenBank/DDBJ whole genome shotgun (WGS) entry which is preliminary data.</text>
</comment>